<evidence type="ECO:0000313" key="3">
    <source>
        <dbReference type="Proteomes" id="UP000596660"/>
    </source>
</evidence>
<organism evidence="2 3">
    <name type="scientific">Chenopodium quinoa</name>
    <name type="common">Quinoa</name>
    <dbReference type="NCBI Taxonomy" id="63459"/>
    <lineage>
        <taxon>Eukaryota</taxon>
        <taxon>Viridiplantae</taxon>
        <taxon>Streptophyta</taxon>
        <taxon>Embryophyta</taxon>
        <taxon>Tracheophyta</taxon>
        <taxon>Spermatophyta</taxon>
        <taxon>Magnoliopsida</taxon>
        <taxon>eudicotyledons</taxon>
        <taxon>Gunneridae</taxon>
        <taxon>Pentapetalae</taxon>
        <taxon>Caryophyllales</taxon>
        <taxon>Chenopodiaceae</taxon>
        <taxon>Chenopodioideae</taxon>
        <taxon>Atripliceae</taxon>
        <taxon>Chenopodium</taxon>
    </lineage>
</organism>
<protein>
    <submittedName>
        <fullName evidence="2">Uncharacterized protein</fullName>
    </submittedName>
</protein>
<feature type="compositionally biased region" description="Basic and acidic residues" evidence="1">
    <location>
        <begin position="115"/>
        <end position="132"/>
    </location>
</feature>
<dbReference type="PANTHER" id="PTHR47911">
    <property type="entry name" value="HYDROXYPROLINE-RICH GLYCOPROTEIN-LIKE"/>
    <property type="match status" value="1"/>
</dbReference>
<evidence type="ECO:0000313" key="2">
    <source>
        <dbReference type="EnsemblPlants" id="AUR62002958-RA:cds"/>
    </source>
</evidence>
<feature type="compositionally biased region" description="Basic and acidic residues" evidence="1">
    <location>
        <begin position="184"/>
        <end position="202"/>
    </location>
</feature>
<feature type="region of interest" description="Disordered" evidence="1">
    <location>
        <begin position="1"/>
        <end position="202"/>
    </location>
</feature>
<feature type="compositionally biased region" description="Basic and acidic residues" evidence="1">
    <location>
        <begin position="147"/>
        <end position="157"/>
    </location>
</feature>
<dbReference type="EnsemblPlants" id="AUR62002958-RA">
    <property type="protein sequence ID" value="AUR62002958-RA:cds"/>
    <property type="gene ID" value="AUR62002958"/>
</dbReference>
<reference evidence="2" key="1">
    <citation type="journal article" date="2017" name="Nature">
        <title>The genome of Chenopodium quinoa.</title>
        <authorList>
            <person name="Jarvis D.E."/>
            <person name="Ho Y.S."/>
            <person name="Lightfoot D.J."/>
            <person name="Schmoeckel S.M."/>
            <person name="Li B."/>
            <person name="Borm T.J.A."/>
            <person name="Ohyanagi H."/>
            <person name="Mineta K."/>
            <person name="Michell C.T."/>
            <person name="Saber N."/>
            <person name="Kharbatia N.M."/>
            <person name="Rupper R.R."/>
            <person name="Sharp A.R."/>
            <person name="Dally N."/>
            <person name="Boughton B.A."/>
            <person name="Woo Y.H."/>
            <person name="Gao G."/>
            <person name="Schijlen E.G.W.M."/>
            <person name="Guo X."/>
            <person name="Momin A.A."/>
            <person name="Negrao S."/>
            <person name="Al-Babili S."/>
            <person name="Gehring C."/>
            <person name="Roessner U."/>
            <person name="Jung C."/>
            <person name="Murphy K."/>
            <person name="Arold S.T."/>
            <person name="Gojobori T."/>
            <person name="van der Linden C.G."/>
            <person name="van Loo E.N."/>
            <person name="Jellen E.N."/>
            <person name="Maughan P.J."/>
            <person name="Tester M."/>
        </authorList>
    </citation>
    <scope>NUCLEOTIDE SEQUENCE [LARGE SCALE GENOMIC DNA]</scope>
    <source>
        <strain evidence="2">cv. PI 614886</strain>
    </source>
</reference>
<reference evidence="2" key="2">
    <citation type="submission" date="2021-03" db="UniProtKB">
        <authorList>
            <consortium name="EnsemblPlants"/>
        </authorList>
    </citation>
    <scope>IDENTIFICATION</scope>
</reference>
<keyword evidence="3" id="KW-1185">Reference proteome</keyword>
<dbReference type="Proteomes" id="UP000596660">
    <property type="component" value="Unplaced"/>
</dbReference>
<accession>A0A803KVA0</accession>
<dbReference type="PANTHER" id="PTHR47911:SF1">
    <property type="entry name" value="OS06G0664400 PROTEIN"/>
    <property type="match status" value="1"/>
</dbReference>
<evidence type="ECO:0000256" key="1">
    <source>
        <dbReference type="SAM" id="MobiDB-lite"/>
    </source>
</evidence>
<dbReference type="AlphaFoldDB" id="A0A803KVA0"/>
<sequence length="382" mass="42154">MTGSNEGLDDSDESSPHPAGRGHGTSFRPSYNGFVAPNPPGQQLGLSRGRGGPVQQAGNEEDLQPKRPIFLKKDESTGSSVEAESVASMPRQPIGEKNFPENILNVLGGGSGRGTIERRPVVETRAKEENRHLRPRQQIGAPPSEAGRGRDRSEKGDTGSAGVRRKLTKEELEKAKNRAVGILSKDDDGKEGGRAAGGDGEKLAKALGPSRMAELSEAFEDMSTDVLPDPEDDEYLEALDTNLKIELEPEYLMGDFETNPDINENPPIPLRDALEKMKPFLMAYEEIENEEEWEEIMKETMEKVPLFKEIVDHYCGPDTVTAKQQHEELQRVAKTLPPSAPNSVKHFADRAVLSLQSNPGWGFHRKCQFMDKLVLEISKSYK</sequence>
<dbReference type="Gramene" id="AUR62002958-RA">
    <property type="protein sequence ID" value="AUR62002958-RA:cds"/>
    <property type="gene ID" value="AUR62002958"/>
</dbReference>
<name>A0A803KVA0_CHEQI</name>
<proteinExistence type="predicted"/>